<evidence type="ECO:0000313" key="4">
    <source>
        <dbReference type="Proteomes" id="UP001596157"/>
    </source>
</evidence>
<gene>
    <name evidence="3" type="ORF">ACFPM7_20075</name>
</gene>
<feature type="transmembrane region" description="Helical" evidence="2">
    <location>
        <begin position="41"/>
        <end position="59"/>
    </location>
</feature>
<evidence type="ECO:0000313" key="3">
    <source>
        <dbReference type="EMBL" id="MFC5289356.1"/>
    </source>
</evidence>
<evidence type="ECO:0000256" key="1">
    <source>
        <dbReference type="SAM" id="MobiDB-lite"/>
    </source>
</evidence>
<keyword evidence="2" id="KW-0472">Membrane</keyword>
<accession>A0ABW0ETX5</accession>
<keyword evidence="2" id="KW-1133">Transmembrane helix</keyword>
<dbReference type="InterPro" id="IPR024341">
    <property type="entry name" value="DUF2631"/>
</dbReference>
<dbReference type="Pfam" id="PF10939">
    <property type="entry name" value="DUF2631"/>
    <property type="match status" value="1"/>
</dbReference>
<proteinExistence type="predicted"/>
<dbReference type="EMBL" id="JBHSKF010000010">
    <property type="protein sequence ID" value="MFC5289356.1"/>
    <property type="molecule type" value="Genomic_DNA"/>
</dbReference>
<comment type="caution">
    <text evidence="3">The sequence shown here is derived from an EMBL/GenBank/DDBJ whole genome shotgun (WGS) entry which is preliminary data.</text>
</comment>
<feature type="region of interest" description="Disordered" evidence="1">
    <location>
        <begin position="1"/>
        <end position="26"/>
    </location>
</feature>
<protein>
    <submittedName>
        <fullName evidence="3">DUF2631 domain-containing protein</fullName>
    </submittedName>
</protein>
<feature type="compositionally biased region" description="Basic and acidic residues" evidence="1">
    <location>
        <begin position="1"/>
        <end position="10"/>
    </location>
</feature>
<feature type="transmembrane region" description="Helical" evidence="2">
    <location>
        <begin position="65"/>
        <end position="82"/>
    </location>
</feature>
<name>A0ABW0ETX5_9PSEU</name>
<reference evidence="4" key="1">
    <citation type="journal article" date="2019" name="Int. J. Syst. Evol. Microbiol.">
        <title>The Global Catalogue of Microorganisms (GCM) 10K type strain sequencing project: providing services to taxonomists for standard genome sequencing and annotation.</title>
        <authorList>
            <consortium name="The Broad Institute Genomics Platform"/>
            <consortium name="The Broad Institute Genome Sequencing Center for Infectious Disease"/>
            <person name="Wu L."/>
            <person name="Ma J."/>
        </authorList>
    </citation>
    <scope>NUCLEOTIDE SEQUENCE [LARGE SCALE GENOMIC DNA]</scope>
    <source>
        <strain evidence="4">CCUG 59778</strain>
    </source>
</reference>
<organism evidence="3 4">
    <name type="scientific">Actinokineospora guangxiensis</name>
    <dbReference type="NCBI Taxonomy" id="1490288"/>
    <lineage>
        <taxon>Bacteria</taxon>
        <taxon>Bacillati</taxon>
        <taxon>Actinomycetota</taxon>
        <taxon>Actinomycetes</taxon>
        <taxon>Pseudonocardiales</taxon>
        <taxon>Pseudonocardiaceae</taxon>
        <taxon>Actinokineospora</taxon>
    </lineage>
</organism>
<dbReference type="RefSeq" id="WP_378249199.1">
    <property type="nucleotide sequence ID" value="NZ_JBHSKF010000010.1"/>
</dbReference>
<dbReference type="Proteomes" id="UP001596157">
    <property type="component" value="Unassembled WGS sequence"/>
</dbReference>
<sequence length="91" mass="9805">MAGSALEKRKPTAPSGHTVSPADEPSAEWGWHGEFRFGTPAAGIVVGLGMLAMLIGNHSGWTENLWLIGTGIALLGGVAWMIHKRRTSWRR</sequence>
<keyword evidence="2" id="KW-0812">Transmembrane</keyword>
<evidence type="ECO:0000256" key="2">
    <source>
        <dbReference type="SAM" id="Phobius"/>
    </source>
</evidence>
<keyword evidence="4" id="KW-1185">Reference proteome</keyword>